<gene>
    <name evidence="2" type="ORF">DBT_1260</name>
</gene>
<proteinExistence type="predicted"/>
<dbReference type="STRING" id="1156395.DBT_1260"/>
<sequence>MSLKKIFFLSIVSIILSSTTSFAHFGLILPSDDIIEGQSNQKLDIIAAFCHPFEQLGMELVKPQKFGVIINGKNQDLTSSLRKTKYLGHTAWNINYPIKRPGDHIFYMIPTPYWEETEGKYIQHITKVIVNAYGLEDSWDKPQGLPAEIVPLTRPYGLWTGNLFCGKVYYSGKPAAHVQVEVEYLNNAKPKVRSPKDAYITQVVLTNADGEFCYSVPRAGWWGFSALHEIEAASERNGHPVPLEIGAVMWIKARDMKGE</sequence>
<protein>
    <submittedName>
        <fullName evidence="2">Additional periplasmic component NikK of nickel ECF transporter</fullName>
    </submittedName>
</protein>
<reference evidence="2 3" key="1">
    <citation type="submission" date="2016-06" db="EMBL/GenBank/DDBJ databases">
        <title>Respiratory ammonification of nitrate coupled to the oxidation of elemental sulfur in deep-sea autotrophic thermophilic bacteria.</title>
        <authorList>
            <person name="Slobodkina G.B."/>
            <person name="Mardanov A.V."/>
            <person name="Ravin N.V."/>
            <person name="Frolova A.A."/>
            <person name="Viryasiv M.B."/>
            <person name="Chernyh N.A."/>
            <person name="Bonch-Osmolovskaya E.A."/>
            <person name="Slobodkin A.I."/>
        </authorList>
    </citation>
    <scope>NUCLEOTIDE SEQUENCE [LARGE SCALE GENOMIC DNA]</scope>
    <source>
        <strain evidence="2 3">S69</strain>
    </source>
</reference>
<dbReference type="Pfam" id="PF10670">
    <property type="entry name" value="DUF4198"/>
    <property type="match status" value="1"/>
</dbReference>
<evidence type="ECO:0000313" key="3">
    <source>
        <dbReference type="Proteomes" id="UP000093080"/>
    </source>
</evidence>
<feature type="chain" id="PRO_5008626240" evidence="1">
    <location>
        <begin position="24"/>
        <end position="259"/>
    </location>
</feature>
<dbReference type="EMBL" id="MAGO01000005">
    <property type="protein sequence ID" value="OCC15513.1"/>
    <property type="molecule type" value="Genomic_DNA"/>
</dbReference>
<accession>A0A1B9F6K0</accession>
<feature type="signal peptide" evidence="1">
    <location>
        <begin position="1"/>
        <end position="23"/>
    </location>
</feature>
<dbReference type="PATRIC" id="fig|1156395.6.peg.1272"/>
<evidence type="ECO:0000313" key="2">
    <source>
        <dbReference type="EMBL" id="OCC15513.1"/>
    </source>
</evidence>
<keyword evidence="1" id="KW-0732">Signal</keyword>
<dbReference type="AlphaFoldDB" id="A0A1B9F6K0"/>
<name>A0A1B9F6K0_9BACT</name>
<dbReference type="Proteomes" id="UP000093080">
    <property type="component" value="Unassembled WGS sequence"/>
</dbReference>
<organism evidence="2 3">
    <name type="scientific">Dissulfuribacter thermophilus</name>
    <dbReference type="NCBI Taxonomy" id="1156395"/>
    <lineage>
        <taxon>Bacteria</taxon>
        <taxon>Pseudomonadati</taxon>
        <taxon>Thermodesulfobacteriota</taxon>
        <taxon>Dissulfuribacteria</taxon>
        <taxon>Dissulfuribacterales</taxon>
        <taxon>Dissulfuribacteraceae</taxon>
        <taxon>Dissulfuribacter</taxon>
    </lineage>
</organism>
<dbReference type="InterPro" id="IPR019613">
    <property type="entry name" value="DUF4198"/>
</dbReference>
<comment type="caution">
    <text evidence="2">The sequence shown here is derived from an EMBL/GenBank/DDBJ whole genome shotgun (WGS) entry which is preliminary data.</text>
</comment>
<evidence type="ECO:0000256" key="1">
    <source>
        <dbReference type="SAM" id="SignalP"/>
    </source>
</evidence>
<dbReference type="RefSeq" id="WP_067617743.1">
    <property type="nucleotide sequence ID" value="NZ_MAGO01000005.1"/>
</dbReference>
<dbReference type="OrthoDB" id="9780723at2"/>
<keyword evidence="3" id="KW-1185">Reference proteome</keyword>